<dbReference type="PANTHER" id="PTHR33744">
    <property type="entry name" value="CARBOHYDRATE DIACID REGULATOR"/>
    <property type="match status" value="1"/>
</dbReference>
<gene>
    <name evidence="3" type="ORF">PSRA_1660</name>
</gene>
<protein>
    <submittedName>
        <fullName evidence="3">Polyketide synthase</fullName>
    </submittedName>
</protein>
<dbReference type="AlphaFoldDB" id="A0A261ERD6"/>
<dbReference type="InterPro" id="IPR042070">
    <property type="entry name" value="PucR_C-HTH_sf"/>
</dbReference>
<reference evidence="3 4" key="1">
    <citation type="journal article" date="2017" name="BMC Genomics">
        <title>Comparative genomic and phylogenomic analyses of the Bifidobacteriaceae family.</title>
        <authorList>
            <person name="Lugli G.A."/>
            <person name="Milani C."/>
            <person name="Turroni F."/>
            <person name="Duranti S."/>
            <person name="Mancabelli L."/>
            <person name="Mangifesta M."/>
            <person name="Ferrario C."/>
            <person name="Modesto M."/>
            <person name="Mattarelli P."/>
            <person name="Jiri K."/>
            <person name="van Sinderen D."/>
            <person name="Ventura M."/>
        </authorList>
    </citation>
    <scope>NUCLEOTIDE SEQUENCE [LARGE SCALE GENOMIC DNA]</scope>
    <source>
        <strain evidence="3 4">DSM 24742</strain>
    </source>
</reference>
<accession>A0A261ERD6</accession>
<comment type="caution">
    <text evidence="3">The sequence shown here is derived from an EMBL/GenBank/DDBJ whole genome shotgun (WGS) entry which is preliminary data.</text>
</comment>
<dbReference type="Pfam" id="PF13556">
    <property type="entry name" value="HTH_30"/>
    <property type="match status" value="1"/>
</dbReference>
<evidence type="ECO:0000259" key="1">
    <source>
        <dbReference type="Pfam" id="PF07905"/>
    </source>
</evidence>
<dbReference type="InterPro" id="IPR051448">
    <property type="entry name" value="CdaR-like_regulators"/>
</dbReference>
<proteinExistence type="predicted"/>
<evidence type="ECO:0000259" key="2">
    <source>
        <dbReference type="Pfam" id="PF13556"/>
    </source>
</evidence>
<dbReference type="EMBL" id="MWWR01000019">
    <property type="protein sequence ID" value="OZG49411.1"/>
    <property type="molecule type" value="Genomic_DNA"/>
</dbReference>
<dbReference type="Proteomes" id="UP000216725">
    <property type="component" value="Unassembled WGS sequence"/>
</dbReference>
<keyword evidence="4" id="KW-1185">Reference proteome</keyword>
<dbReference type="OrthoDB" id="2973014at2"/>
<sequence>MVMMVRDALSDDIFRTARAQILSGDDEALDKRVRWVYTNERADIATFLSGGEMLVIEGNALQAIGRRGDTALPTYIDDLCDAGVSALVIELVQGVTEVPSSMLEHAEARGFIVVGLFARVPFVNICERINTRIVQDEISVRMQADSVSAALHEALASARTPSALASALSGVFRENVAIFDPLGDLVASCTPAGPKNGGSSRVLEVDSDGMCLGTIEISNTRGALSDEVAREVCRSAAALLSGLRGTDMGVNLLNLVMAGPADDLAATPDETRDTAAALSALGVDASYAFYPFAVRLRSPVGQLDAVLRVLDDFETDDACIVCEVLHGDVLLGFLGGRDAMADPIGFLRSCHDVMERCATESGAKVDVVRLVDSAEALVTAFGALAAMPPIEERGTSNGCVRSYYEDALRCLMLSDDVRRGVQTMSRRCLGESAMNDQQLMDTLCACFDAASSKSAAADLLGIRRQTLYGRLDRLCRISGCDIDDAQTWAVVTTCAKMLSSLPTRHLPS</sequence>
<dbReference type="RefSeq" id="WP_158216380.1">
    <property type="nucleotide sequence ID" value="NZ_MWWR01000019.1"/>
</dbReference>
<dbReference type="InterPro" id="IPR012914">
    <property type="entry name" value="PucR_dom"/>
</dbReference>
<feature type="domain" description="Purine catabolism PurC-like" evidence="1">
    <location>
        <begin position="9"/>
        <end position="133"/>
    </location>
</feature>
<dbReference type="Gene3D" id="1.10.10.2840">
    <property type="entry name" value="PucR C-terminal helix-turn-helix domain"/>
    <property type="match status" value="1"/>
</dbReference>
<evidence type="ECO:0000313" key="4">
    <source>
        <dbReference type="Proteomes" id="UP000216725"/>
    </source>
</evidence>
<evidence type="ECO:0000313" key="3">
    <source>
        <dbReference type="EMBL" id="OZG49411.1"/>
    </source>
</evidence>
<dbReference type="Pfam" id="PF07905">
    <property type="entry name" value="PucR"/>
    <property type="match status" value="1"/>
</dbReference>
<dbReference type="PANTHER" id="PTHR33744:SF15">
    <property type="entry name" value="CARBOHYDRATE DIACID REGULATOR"/>
    <property type="match status" value="1"/>
</dbReference>
<feature type="domain" description="PucR C-terminal helix-turn-helix" evidence="2">
    <location>
        <begin position="439"/>
        <end position="491"/>
    </location>
</feature>
<name>A0A261ERD6_9BIFI</name>
<dbReference type="InterPro" id="IPR025736">
    <property type="entry name" value="PucR_C-HTH_dom"/>
</dbReference>
<organism evidence="3 4">
    <name type="scientific">Pseudoscardovia radai</name>
    <dbReference type="NCBI Taxonomy" id="987066"/>
    <lineage>
        <taxon>Bacteria</taxon>
        <taxon>Bacillati</taxon>
        <taxon>Actinomycetota</taxon>
        <taxon>Actinomycetes</taxon>
        <taxon>Bifidobacteriales</taxon>
        <taxon>Bifidobacteriaceae</taxon>
        <taxon>Pseudoscardovia</taxon>
    </lineage>
</organism>